<keyword evidence="2" id="KW-1185">Reference proteome</keyword>
<evidence type="ECO:0000313" key="2">
    <source>
        <dbReference type="Proteomes" id="UP000006671"/>
    </source>
</evidence>
<dbReference type="KEGG" id="ngr:NAEGRDRAFT_74824"/>
<accession>D2W0D9</accession>
<dbReference type="RefSeq" id="XP_002670201.1">
    <property type="nucleotide sequence ID" value="XM_002670155.1"/>
</dbReference>
<sequence>MFKFKAIKAKEKGGLFVFSKRKTSASMFVAEFALLFVDHKLAKPSQQLDDNIGNIRKNLSIRNDAGEERRAFHIEWNERDECFCVLFETFPNYRYQLVWKTYTSKQVLCQFIVDGGEFQHELSKHSMKELVGKLFVLTEEYPEMLYHSDTISCKSSPTVLSCYQKLFHEARNNCNQYACDLSNFKIEGSFKTIPSIEETVSKILEIEISQRDYSKQIQGICEQYMKKLKKSVRFPIYDYIRSVSTGFLDMCRLARNGNESARELCNIFLSSVIGRRDDKIITFIGACYFTVSRGLTEIISDFLSEFSIVDHEGDFSDDSRECLINNINGLKSTPIRMYWCRSLFSNESEESNYNTDILNIVYNEIYEYEQNSKKIEEIKFGCGIPQQVFFNAFISARKGNKECLNFFKYISNHLDESNIKALLWASGLEIDMIDSFQVFSQLKNKYEYPLAIIWIARKQIIGIPGLLESNLLLGYEELVNQYLTGKDKELAATSLGLIFISNVPGIEQDLEKTLFWIPKKSYPSVYNYITVEKGIKIEHSKDYFINYRPSIQNH</sequence>
<reference evidence="1 2" key="1">
    <citation type="journal article" date="2010" name="Cell">
        <title>The genome of Naegleria gruberi illuminates early eukaryotic versatility.</title>
        <authorList>
            <person name="Fritz-Laylin L.K."/>
            <person name="Prochnik S.E."/>
            <person name="Ginger M.L."/>
            <person name="Dacks J.B."/>
            <person name="Carpenter M.L."/>
            <person name="Field M.C."/>
            <person name="Kuo A."/>
            <person name="Paredez A."/>
            <person name="Chapman J."/>
            <person name="Pham J."/>
            <person name="Shu S."/>
            <person name="Neupane R."/>
            <person name="Cipriano M."/>
            <person name="Mancuso J."/>
            <person name="Tu H."/>
            <person name="Salamov A."/>
            <person name="Lindquist E."/>
            <person name="Shapiro H."/>
            <person name="Lucas S."/>
            <person name="Grigoriev I.V."/>
            <person name="Cande W.Z."/>
            <person name="Fulton C."/>
            <person name="Rokhsar D.S."/>
            <person name="Dawson S.C."/>
        </authorList>
    </citation>
    <scope>NUCLEOTIDE SEQUENCE [LARGE SCALE GENOMIC DNA]</scope>
    <source>
        <strain evidence="1 2">NEG-M</strain>
    </source>
</reference>
<dbReference type="AlphaFoldDB" id="D2W0D9"/>
<organism evidence="2">
    <name type="scientific">Naegleria gruberi</name>
    <name type="common">Amoeba</name>
    <dbReference type="NCBI Taxonomy" id="5762"/>
    <lineage>
        <taxon>Eukaryota</taxon>
        <taxon>Discoba</taxon>
        <taxon>Heterolobosea</taxon>
        <taxon>Tetramitia</taxon>
        <taxon>Eutetramitia</taxon>
        <taxon>Vahlkampfiidae</taxon>
        <taxon>Naegleria</taxon>
    </lineage>
</organism>
<dbReference type="GeneID" id="8861060"/>
<dbReference type="VEuPathDB" id="AmoebaDB:NAEGRDRAFT_74824"/>
<dbReference type="EMBL" id="GG738918">
    <property type="protein sequence ID" value="EFC37457.1"/>
    <property type="molecule type" value="Genomic_DNA"/>
</dbReference>
<protein>
    <submittedName>
        <fullName evidence="1">Predicted protein</fullName>
    </submittedName>
</protein>
<dbReference type="InParanoid" id="D2W0D9"/>
<name>D2W0D9_NAEGR</name>
<evidence type="ECO:0000313" key="1">
    <source>
        <dbReference type="EMBL" id="EFC37457.1"/>
    </source>
</evidence>
<gene>
    <name evidence="1" type="ORF">NAEGRDRAFT_74824</name>
</gene>
<proteinExistence type="predicted"/>
<dbReference type="Proteomes" id="UP000006671">
    <property type="component" value="Unassembled WGS sequence"/>
</dbReference>